<accession>A0A178MFV2</accession>
<dbReference type="FunFam" id="3.40.50.2000:FF:000119">
    <property type="entry name" value="Glycosyl transferase group 1"/>
    <property type="match status" value="1"/>
</dbReference>
<dbReference type="EMBL" id="LWQS01000036">
    <property type="protein sequence ID" value="OAN47612.1"/>
    <property type="molecule type" value="Genomic_DNA"/>
</dbReference>
<dbReference type="GO" id="GO:0009103">
    <property type="term" value="P:lipopolysaccharide biosynthetic process"/>
    <property type="evidence" value="ECO:0007669"/>
    <property type="project" value="TreeGrafter"/>
</dbReference>
<feature type="domain" description="Glycosyltransferase subfamily 4-like N-terminal" evidence="3">
    <location>
        <begin position="18"/>
        <end position="169"/>
    </location>
</feature>
<feature type="domain" description="Glycosyl transferase family 1" evidence="2">
    <location>
        <begin position="191"/>
        <end position="344"/>
    </location>
</feature>
<evidence type="ECO:0000259" key="2">
    <source>
        <dbReference type="Pfam" id="PF00534"/>
    </source>
</evidence>
<dbReference type="Pfam" id="PF13439">
    <property type="entry name" value="Glyco_transf_4"/>
    <property type="match status" value="1"/>
</dbReference>
<evidence type="ECO:0000313" key="4">
    <source>
        <dbReference type="EMBL" id="OAN47612.1"/>
    </source>
</evidence>
<reference evidence="4 5" key="1">
    <citation type="submission" date="2016-04" db="EMBL/GenBank/DDBJ databases">
        <title>Chloroflexus islandicus sp. nov., a thermophilic filamentous anoxygenic phototrophic bacterium from geyser Strokkur (Iceland).</title>
        <authorList>
            <person name="Gaisin V.A."/>
            <person name="Kalashnikov A.M."/>
            <person name="Sukhacheva M.V."/>
            <person name="Grouzdev D.S."/>
            <person name="Ivanov T.M."/>
            <person name="Kuznetsov B."/>
            <person name="Gorlenko V.M."/>
        </authorList>
    </citation>
    <scope>NUCLEOTIDE SEQUENCE [LARGE SCALE GENOMIC DNA]</scope>
    <source>
        <strain evidence="5">isl-2</strain>
    </source>
</reference>
<dbReference type="SUPFAM" id="SSF53756">
    <property type="entry name" value="UDP-Glycosyltransferase/glycogen phosphorylase"/>
    <property type="match status" value="1"/>
</dbReference>
<dbReference type="AlphaFoldDB" id="A0A178MFV2"/>
<dbReference type="InterPro" id="IPR028098">
    <property type="entry name" value="Glyco_trans_4-like_N"/>
</dbReference>
<evidence type="ECO:0000256" key="1">
    <source>
        <dbReference type="ARBA" id="ARBA00022679"/>
    </source>
</evidence>
<proteinExistence type="predicted"/>
<name>A0A178MFV2_9CHLR</name>
<dbReference type="InterPro" id="IPR001296">
    <property type="entry name" value="Glyco_trans_1"/>
</dbReference>
<dbReference type="RefSeq" id="WP_076798212.1">
    <property type="nucleotide sequence ID" value="NZ_LWQS01000036.1"/>
</dbReference>
<dbReference type="Gene3D" id="3.40.50.2000">
    <property type="entry name" value="Glycogen Phosphorylase B"/>
    <property type="match status" value="2"/>
</dbReference>
<evidence type="ECO:0000313" key="5">
    <source>
        <dbReference type="Proteomes" id="UP000078287"/>
    </source>
</evidence>
<protein>
    <submittedName>
        <fullName evidence="4">Glycosyl transferase family 1</fullName>
    </submittedName>
</protein>
<keyword evidence="5" id="KW-1185">Reference proteome</keyword>
<dbReference type="CDD" id="cd03809">
    <property type="entry name" value="GT4_MtfB-like"/>
    <property type="match status" value="1"/>
</dbReference>
<dbReference type="PANTHER" id="PTHR46401:SF2">
    <property type="entry name" value="GLYCOSYLTRANSFERASE WBBK-RELATED"/>
    <property type="match status" value="1"/>
</dbReference>
<gene>
    <name evidence="4" type="ORF">A6A03_09905</name>
</gene>
<organism evidence="4 5">
    <name type="scientific">Chloroflexus islandicus</name>
    <dbReference type="NCBI Taxonomy" id="1707952"/>
    <lineage>
        <taxon>Bacteria</taxon>
        <taxon>Bacillati</taxon>
        <taxon>Chloroflexota</taxon>
        <taxon>Chloroflexia</taxon>
        <taxon>Chloroflexales</taxon>
        <taxon>Chloroflexineae</taxon>
        <taxon>Chloroflexaceae</taxon>
        <taxon>Chloroflexus</taxon>
    </lineage>
</organism>
<evidence type="ECO:0000259" key="3">
    <source>
        <dbReference type="Pfam" id="PF13439"/>
    </source>
</evidence>
<dbReference type="GO" id="GO:0016757">
    <property type="term" value="F:glycosyltransferase activity"/>
    <property type="evidence" value="ECO:0007669"/>
    <property type="project" value="InterPro"/>
</dbReference>
<keyword evidence="1 4" id="KW-0808">Transferase</keyword>
<dbReference type="PANTHER" id="PTHR46401">
    <property type="entry name" value="GLYCOSYLTRANSFERASE WBBK-RELATED"/>
    <property type="match status" value="1"/>
</dbReference>
<comment type="caution">
    <text evidence="4">The sequence shown here is derived from an EMBL/GenBank/DDBJ whole genome shotgun (WGS) entry which is preliminary data.</text>
</comment>
<dbReference type="OrthoDB" id="9769555at2"/>
<sequence length="367" mass="40557">MITIDIDASRATVAQRTGTERYSYEVIAALDRIAPAEVQFRLYINGGCERLPPLSQRAQVRDLRLPRLWTHLRLGPASWRARPRVLFVPAHVVPLLHPPTVVTIHDVGYRVFPEAHTARRRLELEVTTRWSLRAARRVLAVSEATKRDLVNWYGVNPDRITVTPLGLSADFGPPDDRDCVTAVRARYGLLQRPYLLYIGTVQPRKNLARVIEALATVLAAGYNLDLVLAGKRGWLSEPIERRASELGIADRVRFTGYVADADLPALLAGALAFIFPSLYEGFGIPVLEAMACGAPVITSTISSLPEVAGDAALLVDPLDVHAIAAAIMRVHDDATLRADLRQRGLARARQFTWEACAQRTLEALMAE</sequence>
<dbReference type="Proteomes" id="UP000078287">
    <property type="component" value="Unassembled WGS sequence"/>
</dbReference>
<dbReference type="STRING" id="1707952.A6A03_09905"/>
<dbReference type="Pfam" id="PF00534">
    <property type="entry name" value="Glycos_transf_1"/>
    <property type="match status" value="1"/>
</dbReference>